<keyword evidence="14" id="KW-1185">Reference proteome</keyword>
<dbReference type="InterPro" id="IPR001025">
    <property type="entry name" value="BAH_dom"/>
</dbReference>
<comment type="similarity">
    <text evidence="2 10">Belongs to the ORC1 family.</text>
</comment>
<name>A0A9W8W4X2_9HYPO</name>
<dbReference type="InterPro" id="IPR003959">
    <property type="entry name" value="ATPase_AAA_core"/>
</dbReference>
<feature type="region of interest" description="Disordered" evidence="11">
    <location>
        <begin position="548"/>
        <end position="572"/>
    </location>
</feature>
<feature type="compositionally biased region" description="Polar residues" evidence="11">
    <location>
        <begin position="244"/>
        <end position="262"/>
    </location>
</feature>
<evidence type="ECO:0000256" key="7">
    <source>
        <dbReference type="ARBA" id="ARBA00022842"/>
    </source>
</evidence>
<comment type="subcellular location">
    <subcellularLocation>
        <location evidence="1 10">Nucleus</location>
    </subcellularLocation>
</comment>
<evidence type="ECO:0000256" key="4">
    <source>
        <dbReference type="ARBA" id="ARBA00022723"/>
    </source>
</evidence>
<dbReference type="PANTHER" id="PTHR10763">
    <property type="entry name" value="CELL DIVISION CONTROL PROTEIN 6-RELATED"/>
    <property type="match status" value="1"/>
</dbReference>
<evidence type="ECO:0000256" key="3">
    <source>
        <dbReference type="ARBA" id="ARBA00022705"/>
    </source>
</evidence>
<dbReference type="GO" id="GO:0016887">
    <property type="term" value="F:ATP hydrolysis activity"/>
    <property type="evidence" value="ECO:0007669"/>
    <property type="project" value="InterPro"/>
</dbReference>
<dbReference type="InterPro" id="IPR050311">
    <property type="entry name" value="ORC1/CDC6"/>
</dbReference>
<dbReference type="InterPro" id="IPR043151">
    <property type="entry name" value="BAH_sf"/>
</dbReference>
<evidence type="ECO:0000313" key="14">
    <source>
        <dbReference type="Proteomes" id="UP001140502"/>
    </source>
</evidence>
<accession>A0A9W8W4X2</accession>
<organism evidence="13 14">
    <name type="scientific">Fusarium piperis</name>
    <dbReference type="NCBI Taxonomy" id="1435070"/>
    <lineage>
        <taxon>Eukaryota</taxon>
        <taxon>Fungi</taxon>
        <taxon>Dikarya</taxon>
        <taxon>Ascomycota</taxon>
        <taxon>Pezizomycotina</taxon>
        <taxon>Sordariomycetes</taxon>
        <taxon>Hypocreomycetidae</taxon>
        <taxon>Hypocreales</taxon>
        <taxon>Nectriaceae</taxon>
        <taxon>Fusarium</taxon>
        <taxon>Fusarium solani species complex</taxon>
    </lineage>
</organism>
<dbReference type="Gene3D" id="2.30.30.490">
    <property type="match status" value="1"/>
</dbReference>
<evidence type="ECO:0000313" key="13">
    <source>
        <dbReference type="EMBL" id="KAJ4311953.1"/>
    </source>
</evidence>
<evidence type="ECO:0000256" key="6">
    <source>
        <dbReference type="ARBA" id="ARBA00022840"/>
    </source>
</evidence>
<dbReference type="AlphaFoldDB" id="A0A9W8W4X2"/>
<dbReference type="GO" id="GO:0005664">
    <property type="term" value="C:nuclear origin of replication recognition complex"/>
    <property type="evidence" value="ECO:0007669"/>
    <property type="project" value="TreeGrafter"/>
</dbReference>
<feature type="region of interest" description="Disordered" evidence="11">
    <location>
        <begin position="216"/>
        <end position="278"/>
    </location>
</feature>
<dbReference type="SUPFAM" id="SSF52540">
    <property type="entry name" value="P-loop containing nucleoside triphosphate hydrolases"/>
    <property type="match status" value="1"/>
</dbReference>
<keyword evidence="6 10" id="KW-0067">ATP-binding</keyword>
<feature type="domain" description="BAH" evidence="12">
    <location>
        <begin position="68"/>
        <end position="194"/>
    </location>
</feature>
<dbReference type="EMBL" id="JAPEUR010000310">
    <property type="protein sequence ID" value="KAJ4311953.1"/>
    <property type="molecule type" value="Genomic_DNA"/>
</dbReference>
<dbReference type="InterPro" id="IPR003593">
    <property type="entry name" value="AAA+_ATPase"/>
</dbReference>
<protein>
    <recommendedName>
        <fullName evidence="10">Origin recognition complex subunit 1</fullName>
    </recommendedName>
</protein>
<evidence type="ECO:0000256" key="11">
    <source>
        <dbReference type="SAM" id="MobiDB-lite"/>
    </source>
</evidence>
<dbReference type="PROSITE" id="PS51038">
    <property type="entry name" value="BAH"/>
    <property type="match status" value="1"/>
</dbReference>
<gene>
    <name evidence="13" type="primary">ORC1</name>
    <name evidence="13" type="ORF">N0V84_010189</name>
</gene>
<evidence type="ECO:0000256" key="9">
    <source>
        <dbReference type="ARBA" id="ARBA00023242"/>
    </source>
</evidence>
<evidence type="ECO:0000256" key="8">
    <source>
        <dbReference type="ARBA" id="ARBA00023125"/>
    </source>
</evidence>
<dbReference type="CDD" id="cd00009">
    <property type="entry name" value="AAA"/>
    <property type="match status" value="1"/>
</dbReference>
<feature type="region of interest" description="Disordered" evidence="11">
    <location>
        <begin position="1"/>
        <end position="55"/>
    </location>
</feature>
<dbReference type="GO" id="GO:0003688">
    <property type="term" value="F:DNA replication origin binding"/>
    <property type="evidence" value="ECO:0007669"/>
    <property type="project" value="UniProtKB-ARBA"/>
</dbReference>
<keyword evidence="3 10" id="KW-0235">DNA replication</keyword>
<evidence type="ECO:0000256" key="10">
    <source>
        <dbReference type="RuleBase" id="RU365058"/>
    </source>
</evidence>
<evidence type="ECO:0000256" key="2">
    <source>
        <dbReference type="ARBA" id="ARBA00008398"/>
    </source>
</evidence>
<dbReference type="SUPFAM" id="SSF82061">
    <property type="entry name" value="BAH domain"/>
    <property type="match status" value="1"/>
</dbReference>
<dbReference type="PANTHER" id="PTHR10763:SF23">
    <property type="entry name" value="ORIGIN RECOGNITION COMPLEX SUBUNIT 1"/>
    <property type="match status" value="1"/>
</dbReference>
<keyword evidence="8 10" id="KW-0238">DNA-binding</keyword>
<proteinExistence type="inferred from homology"/>
<dbReference type="FunFam" id="3.40.50.300:FF:000199">
    <property type="entry name" value="Origin recognition complex subunit 1"/>
    <property type="match status" value="1"/>
</dbReference>
<evidence type="ECO:0000256" key="1">
    <source>
        <dbReference type="ARBA" id="ARBA00004123"/>
    </source>
</evidence>
<dbReference type="SMART" id="SM00382">
    <property type="entry name" value="AAA"/>
    <property type="match status" value="1"/>
</dbReference>
<dbReference type="GO" id="GO:0046872">
    <property type="term" value="F:metal ion binding"/>
    <property type="evidence" value="ECO:0007669"/>
    <property type="project" value="UniProtKB-KW"/>
</dbReference>
<dbReference type="Proteomes" id="UP001140502">
    <property type="component" value="Unassembled WGS sequence"/>
</dbReference>
<dbReference type="InterPro" id="IPR054425">
    <property type="entry name" value="Cdc6_ORC1-like_ATPase_lid"/>
</dbReference>
<comment type="caution">
    <text evidence="13">The sequence shown here is derived from an EMBL/GenBank/DDBJ whole genome shotgun (WGS) entry which is preliminary data.</text>
</comment>
<dbReference type="Gene3D" id="3.40.50.300">
    <property type="entry name" value="P-loop containing nucleotide triphosphate hydrolases"/>
    <property type="match status" value="1"/>
</dbReference>
<comment type="subunit">
    <text evidence="10">ORC is composed of six subunits.</text>
</comment>
<dbReference type="Pfam" id="PF01426">
    <property type="entry name" value="BAH"/>
    <property type="match status" value="1"/>
</dbReference>
<dbReference type="GO" id="GO:0033314">
    <property type="term" value="P:mitotic DNA replication checkpoint signaling"/>
    <property type="evidence" value="ECO:0007669"/>
    <property type="project" value="TreeGrafter"/>
</dbReference>
<keyword evidence="9 10" id="KW-0539">Nucleus</keyword>
<dbReference type="Pfam" id="PF00004">
    <property type="entry name" value="AAA"/>
    <property type="match status" value="1"/>
</dbReference>
<dbReference type="Gene3D" id="1.10.8.60">
    <property type="match status" value="1"/>
</dbReference>
<dbReference type="GO" id="GO:0006270">
    <property type="term" value="P:DNA replication initiation"/>
    <property type="evidence" value="ECO:0007669"/>
    <property type="project" value="TreeGrafter"/>
</dbReference>
<reference evidence="13" key="1">
    <citation type="submission" date="2022-10" db="EMBL/GenBank/DDBJ databases">
        <title>Tapping the CABI collections for fungal endophytes: first genome assemblies for Collariella, Neodidymelliopsis, Ascochyta clinopodiicola, Didymella pomorum, Didymosphaeria variabile, Neocosmospora piperis and Neocucurbitaria cava.</title>
        <authorList>
            <person name="Hill R."/>
        </authorList>
    </citation>
    <scope>NUCLEOTIDE SEQUENCE</scope>
    <source>
        <strain evidence="13">IMI 366586</strain>
    </source>
</reference>
<comment type="function">
    <text evidence="10">Component of the origin recognition complex (ORC) that binds origins of replication. DNA-binding is ATP-dependent, however specific DNA sequences that define origins of replication have not been identified so far. ORC is required to assemble the pre-replication complex necessary to initiate DNA replication.</text>
</comment>
<dbReference type="GO" id="GO:0005524">
    <property type="term" value="F:ATP binding"/>
    <property type="evidence" value="ECO:0007669"/>
    <property type="project" value="UniProtKB-KW"/>
</dbReference>
<keyword evidence="5 10" id="KW-0547">Nucleotide-binding</keyword>
<keyword evidence="7" id="KW-0460">Magnesium</keyword>
<dbReference type="InterPro" id="IPR027417">
    <property type="entry name" value="P-loop_NTPase"/>
</dbReference>
<dbReference type="Pfam" id="PF22606">
    <property type="entry name" value="Cdc6-ORC-like_ATPase_lid"/>
    <property type="match status" value="1"/>
</dbReference>
<dbReference type="GO" id="GO:0003682">
    <property type="term" value="F:chromatin binding"/>
    <property type="evidence" value="ECO:0007669"/>
    <property type="project" value="InterPro"/>
</dbReference>
<keyword evidence="4" id="KW-0479">Metal-binding</keyword>
<evidence type="ECO:0000259" key="12">
    <source>
        <dbReference type="PROSITE" id="PS51038"/>
    </source>
</evidence>
<sequence length="723" mass="80091">MVPVSSSKRQLPGEPQNDFEDELAGDGPSWEWIYNTSPTAERSDEPQGDRKRRKVTGDRIVGAKIGRFECRIGDIVMLKADGSNEAWVALICEFVEDDGDGEKAANFMWFSSEKEIRNKDKKRSDYYWNELYISPSWDINPLASINGKARVTSLDSFLSRYPQGRIPRNNPEYGKTFVCRRGCNTRTATYTDEFIWEEVYRGEDDLFTMMDMIKSGTKATRRRRKARSPSPADATYHPPPPQTPSKTGRGSGSTVATPTSRRSQIEPGSRTKRSTSKRLEFTPLATRILSPSHVESSPFQIARSRLHVSSVPTSLPCREGEFSLVYSHLEAAISDGTGNCIYISGTPGTGKTATVREVVSRLEEAVGADELDDFIFVEINGMKITDPHQSYTLLWEALKGQRASPAQSLDLLEREFSNPSPRRIPCVVLMDELDQLVTKNQAVMYNFFNWPTLRHSRLIVLAVANTMDLPERTLSNKISSRLGLTRITFPGYNHEQLMRIIQSRLEGVPGNIVDPDAIQFASRKVAAVSGDARRALDICRRAVELAEADAPGDPTTPSKRERLAESQGQPRGVGRVTIATIKKAINEATTNPVQQHLRSLPLMSKLIMAALMMRIRRTGLAETTFGETLDEIHRASLRAPSALPGVAAVLNNGLKGTQTGAMRPMTRPGHIHTAALELVAAGLINLEAQRAERSSKLRLSIADDEVKMALRDDGDLKALGIGV</sequence>
<dbReference type="OrthoDB" id="1926878at2759"/>
<evidence type="ECO:0000256" key="5">
    <source>
        <dbReference type="ARBA" id="ARBA00022741"/>
    </source>
</evidence>